<feature type="compositionally biased region" description="Basic and acidic residues" evidence="4">
    <location>
        <begin position="143"/>
        <end position="153"/>
    </location>
</feature>
<dbReference type="PROSITE" id="PS00636">
    <property type="entry name" value="DNAJ_1"/>
    <property type="match status" value="1"/>
</dbReference>
<keyword evidence="2" id="KW-0732">Signal</keyword>
<dbReference type="FunFam" id="1.10.287.110:FF:000073">
    <property type="entry name" value="DnaJ domain protein"/>
    <property type="match status" value="1"/>
</dbReference>
<dbReference type="Pfam" id="PF00226">
    <property type="entry name" value="DnaJ"/>
    <property type="match status" value="1"/>
</dbReference>
<feature type="compositionally biased region" description="Basic and acidic residues" evidence="4">
    <location>
        <begin position="392"/>
        <end position="410"/>
    </location>
</feature>
<dbReference type="PANTHER" id="PTHR44140:SF2">
    <property type="entry name" value="LD25575P"/>
    <property type="match status" value="1"/>
</dbReference>
<dbReference type="SMART" id="SM00271">
    <property type="entry name" value="DnaJ"/>
    <property type="match status" value="1"/>
</dbReference>
<dbReference type="Gene3D" id="1.10.287.110">
    <property type="entry name" value="DnaJ domain"/>
    <property type="match status" value="1"/>
</dbReference>
<feature type="domain" description="J" evidence="5">
    <location>
        <begin position="7"/>
        <end position="75"/>
    </location>
</feature>
<dbReference type="InterPro" id="IPR036869">
    <property type="entry name" value="J_dom_sf"/>
</dbReference>
<dbReference type="PRINTS" id="PR00625">
    <property type="entry name" value="JDOMAIN"/>
</dbReference>
<comment type="subcellular location">
    <subcellularLocation>
        <location evidence="1">Endoplasmic reticulum</location>
    </subcellularLocation>
</comment>
<dbReference type="CDD" id="cd06257">
    <property type="entry name" value="DnaJ"/>
    <property type="match status" value="1"/>
</dbReference>
<dbReference type="GO" id="GO:0051787">
    <property type="term" value="F:misfolded protein binding"/>
    <property type="evidence" value="ECO:0007669"/>
    <property type="project" value="TreeGrafter"/>
</dbReference>
<proteinExistence type="predicted"/>
<comment type="caution">
    <text evidence="6">The sequence shown here is derived from an EMBL/GenBank/DDBJ whole genome shotgun (WGS) entry which is preliminary data.</text>
</comment>
<evidence type="ECO:0000256" key="2">
    <source>
        <dbReference type="ARBA" id="ARBA00022729"/>
    </source>
</evidence>
<dbReference type="GO" id="GO:0051087">
    <property type="term" value="F:protein-folding chaperone binding"/>
    <property type="evidence" value="ECO:0007669"/>
    <property type="project" value="TreeGrafter"/>
</dbReference>
<name>A0A4R8QHC8_9PEZI</name>
<evidence type="ECO:0000259" key="5">
    <source>
        <dbReference type="PROSITE" id="PS50076"/>
    </source>
</evidence>
<dbReference type="InterPro" id="IPR051727">
    <property type="entry name" value="DnaJ_C3_Co-chaperones"/>
</dbReference>
<feature type="compositionally biased region" description="Basic and acidic residues" evidence="4">
    <location>
        <begin position="162"/>
        <end position="276"/>
    </location>
</feature>
<feature type="compositionally biased region" description="Basic and acidic residues" evidence="4">
    <location>
        <begin position="473"/>
        <end position="482"/>
    </location>
</feature>
<feature type="region of interest" description="Disordered" evidence="4">
    <location>
        <begin position="98"/>
        <end position="127"/>
    </location>
</feature>
<dbReference type="AlphaFoldDB" id="A0A4R8QHC8"/>
<evidence type="ECO:0000256" key="3">
    <source>
        <dbReference type="ARBA" id="ARBA00022824"/>
    </source>
</evidence>
<protein>
    <submittedName>
        <fullName evidence="6">Chaperone protein DnaJ</fullName>
    </submittedName>
</protein>
<dbReference type="GO" id="GO:0005783">
    <property type="term" value="C:endoplasmic reticulum"/>
    <property type="evidence" value="ECO:0007669"/>
    <property type="project" value="UniProtKB-SubCell"/>
</dbReference>
<evidence type="ECO:0000313" key="6">
    <source>
        <dbReference type="EMBL" id="TDZ33373.1"/>
    </source>
</evidence>
<dbReference type="GO" id="GO:0034975">
    <property type="term" value="P:protein folding in endoplasmic reticulum"/>
    <property type="evidence" value="ECO:0007669"/>
    <property type="project" value="TreeGrafter"/>
</dbReference>
<evidence type="ECO:0000256" key="1">
    <source>
        <dbReference type="ARBA" id="ARBA00004240"/>
    </source>
</evidence>
<evidence type="ECO:0000256" key="4">
    <source>
        <dbReference type="SAM" id="MobiDB-lite"/>
    </source>
</evidence>
<dbReference type="InterPro" id="IPR001623">
    <property type="entry name" value="DnaJ_domain"/>
</dbReference>
<feature type="compositionally biased region" description="Basic and acidic residues" evidence="4">
    <location>
        <begin position="283"/>
        <end position="319"/>
    </location>
</feature>
<dbReference type="PROSITE" id="PS50076">
    <property type="entry name" value="DNAJ_2"/>
    <property type="match status" value="1"/>
</dbReference>
<gene>
    <name evidence="6" type="primary">dnaJ-0</name>
    <name evidence="6" type="ORF">C8035_v010902</name>
</gene>
<dbReference type="PANTHER" id="PTHR44140">
    <property type="entry name" value="LD25575P"/>
    <property type="match status" value="1"/>
</dbReference>
<sequence>MTSLPPDPYKILGVSKDAQLPEIRSAHRKLVLRCHPDKVQDPTLKAAKQDEFQKVQQAYELLSDENERIKYDDNVKLAELRSQMAAKGMSANTSRARTFDVNIRTAEPRPDSFNKPSSSYRSPGNTKMYANYNTKSWEEEIHRSSPMYDDSRTRRATTTYDKPSRQDDDREREKERERRRRKDDDREREREREREQEELIRTFDRNERKERDKADKERERERAERRAADKLAEKERKRQADILAAEKERQRRERKALDKAEKERDKNRKRDSEDKSRRQKAAYVEHYEEDLYVKEKKPSSKDKERRARSAQREAPRDDMAVPPVPALPSDAISTKMTNDMYYAASYMDKSRKIPLSRSKTYANDMRFEAPVAVPTPPAAAPFAPPPIPTSDDDVRRSKSRRSSETKTREKSSHKKSPAKEGAPFVVEASPSGRPMGQYVSSHSPMASSPPKISRAQTFHESHSRPPPVMSRSKTFDHDIDARGRHRSRQRAQVGEESESEDEPRHRGHRYVEPVPLDYGRTRYAINGSNRTQRIDAAPARSYYPEDYYDRPAMPSRDHSYASTGFKVKTARGYNPEDVSYSNVPHVRYQHEDGYAF</sequence>
<dbReference type="InterPro" id="IPR018253">
    <property type="entry name" value="DnaJ_domain_CS"/>
</dbReference>
<organism evidence="6 7">
    <name type="scientific">Colletotrichum spinosum</name>
    <dbReference type="NCBI Taxonomy" id="1347390"/>
    <lineage>
        <taxon>Eukaryota</taxon>
        <taxon>Fungi</taxon>
        <taxon>Dikarya</taxon>
        <taxon>Ascomycota</taxon>
        <taxon>Pezizomycotina</taxon>
        <taxon>Sordariomycetes</taxon>
        <taxon>Hypocreomycetidae</taxon>
        <taxon>Glomerellales</taxon>
        <taxon>Glomerellaceae</taxon>
        <taxon>Colletotrichum</taxon>
        <taxon>Colletotrichum orbiculare species complex</taxon>
    </lineage>
</organism>
<dbReference type="EMBL" id="QAPG01000066">
    <property type="protein sequence ID" value="TDZ33373.1"/>
    <property type="molecule type" value="Genomic_DNA"/>
</dbReference>
<dbReference type="SUPFAM" id="SSF46565">
    <property type="entry name" value="Chaperone J-domain"/>
    <property type="match status" value="1"/>
</dbReference>
<feature type="region of interest" description="Disordered" evidence="4">
    <location>
        <begin position="372"/>
        <end position="515"/>
    </location>
</feature>
<feature type="compositionally biased region" description="Polar residues" evidence="4">
    <location>
        <begin position="114"/>
        <end position="125"/>
    </location>
</feature>
<evidence type="ECO:0000313" key="7">
    <source>
        <dbReference type="Proteomes" id="UP000295083"/>
    </source>
</evidence>
<feature type="compositionally biased region" description="Pro residues" evidence="4">
    <location>
        <begin position="373"/>
        <end position="388"/>
    </location>
</feature>
<dbReference type="Proteomes" id="UP000295083">
    <property type="component" value="Unassembled WGS sequence"/>
</dbReference>
<accession>A0A4R8QHC8</accession>
<keyword evidence="3" id="KW-0256">Endoplasmic reticulum</keyword>
<feature type="region of interest" description="Disordered" evidence="4">
    <location>
        <begin position="143"/>
        <end position="333"/>
    </location>
</feature>
<keyword evidence="7" id="KW-1185">Reference proteome</keyword>
<reference evidence="6 7" key="1">
    <citation type="submission" date="2018-11" db="EMBL/GenBank/DDBJ databases">
        <title>Genome sequence and assembly of Colletotrichum spinosum.</title>
        <authorList>
            <person name="Gan P."/>
            <person name="Shirasu K."/>
        </authorList>
    </citation>
    <scope>NUCLEOTIDE SEQUENCE [LARGE SCALE GENOMIC DNA]</scope>
    <source>
        <strain evidence="6 7">CBS 515.97</strain>
    </source>
</reference>